<dbReference type="InterPro" id="IPR028939">
    <property type="entry name" value="P5C_Rdtase_cat_N"/>
</dbReference>
<dbReference type="InterPro" id="IPR010185">
    <property type="entry name" value="NpdG"/>
</dbReference>
<dbReference type="GO" id="GO:0050661">
    <property type="term" value="F:NADP binding"/>
    <property type="evidence" value="ECO:0007669"/>
    <property type="project" value="InterPro"/>
</dbReference>
<evidence type="ECO:0000313" key="3">
    <source>
        <dbReference type="EMBL" id="KON29604.1"/>
    </source>
</evidence>
<dbReference type="InterPro" id="IPR051267">
    <property type="entry name" value="STEAP_metalloreductase"/>
</dbReference>
<name>A0A0M0BME9_9ARCH</name>
<dbReference type="GO" id="GO:0005886">
    <property type="term" value="C:plasma membrane"/>
    <property type="evidence" value="ECO:0007669"/>
    <property type="project" value="TreeGrafter"/>
</dbReference>
<evidence type="ECO:0000259" key="2">
    <source>
        <dbReference type="Pfam" id="PF03807"/>
    </source>
</evidence>
<dbReference type="Pfam" id="PF03807">
    <property type="entry name" value="F420_oxidored"/>
    <property type="match status" value="1"/>
</dbReference>
<dbReference type="EMBL" id="LFWZ01000058">
    <property type="protein sequence ID" value="KON29604.1"/>
    <property type="molecule type" value="Genomic_DNA"/>
</dbReference>
<dbReference type="PANTHER" id="PTHR14239">
    <property type="entry name" value="DUDULIN-RELATED"/>
    <property type="match status" value="1"/>
</dbReference>
<accession>A0A0M0BME9</accession>
<dbReference type="GO" id="GO:0006740">
    <property type="term" value="P:NADPH regeneration"/>
    <property type="evidence" value="ECO:0007669"/>
    <property type="project" value="InterPro"/>
</dbReference>
<dbReference type="GO" id="GO:0015677">
    <property type="term" value="P:copper ion import"/>
    <property type="evidence" value="ECO:0007669"/>
    <property type="project" value="TreeGrafter"/>
</dbReference>
<protein>
    <recommendedName>
        <fullName evidence="2">Pyrroline-5-carboxylate reductase catalytic N-terminal domain-containing protein</fullName>
    </recommendedName>
</protein>
<dbReference type="GO" id="GO:0016651">
    <property type="term" value="F:oxidoreductase activity, acting on NAD(P)H"/>
    <property type="evidence" value="ECO:0007669"/>
    <property type="project" value="InterPro"/>
</dbReference>
<dbReference type="Proteomes" id="UP000037210">
    <property type="component" value="Unassembled WGS sequence"/>
</dbReference>
<dbReference type="PANTHER" id="PTHR14239:SF0">
    <property type="entry name" value="F420-DEPENDENT NADP REDUCTASE"/>
    <property type="match status" value="1"/>
</dbReference>
<evidence type="ECO:0000256" key="1">
    <source>
        <dbReference type="ARBA" id="ARBA00023002"/>
    </source>
</evidence>
<dbReference type="SUPFAM" id="SSF51735">
    <property type="entry name" value="NAD(P)-binding Rossmann-fold domains"/>
    <property type="match status" value="1"/>
</dbReference>
<dbReference type="Gene3D" id="3.40.50.720">
    <property type="entry name" value="NAD(P)-binding Rossmann-like Domain"/>
    <property type="match status" value="1"/>
</dbReference>
<feature type="domain" description="Pyrroline-5-carboxylate reductase catalytic N-terminal" evidence="2">
    <location>
        <begin position="2"/>
        <end position="105"/>
    </location>
</feature>
<dbReference type="GO" id="GO:0052851">
    <property type="term" value="F:ferric-chelate reductase (NADPH) activity"/>
    <property type="evidence" value="ECO:0007669"/>
    <property type="project" value="TreeGrafter"/>
</dbReference>
<gene>
    <name evidence="3" type="ORF">AC482_06060</name>
</gene>
<comment type="caution">
    <text evidence="3">The sequence shown here is derived from an EMBL/GenBank/DDBJ whole genome shotgun (WGS) entry which is preliminary data.</text>
</comment>
<dbReference type="InterPro" id="IPR036291">
    <property type="entry name" value="NAD(P)-bd_dom_sf"/>
</dbReference>
<evidence type="ECO:0000313" key="4">
    <source>
        <dbReference type="Proteomes" id="UP000037210"/>
    </source>
</evidence>
<dbReference type="GO" id="GO:0070967">
    <property type="term" value="F:coenzyme F420 binding"/>
    <property type="evidence" value="ECO:0007669"/>
    <property type="project" value="InterPro"/>
</dbReference>
<keyword evidence="1" id="KW-0560">Oxidoreductase</keyword>
<reference evidence="3 4" key="1">
    <citation type="submission" date="2015-06" db="EMBL/GenBank/DDBJ databases">
        <title>New insights into the roles of widespread benthic archaea in carbon and nitrogen cycling.</title>
        <authorList>
            <person name="Lazar C.S."/>
            <person name="Baker B.J."/>
            <person name="Seitz K.W."/>
            <person name="Hyde A.S."/>
            <person name="Dick G.J."/>
            <person name="Hinrichs K.-U."/>
            <person name="Teske A.P."/>
        </authorList>
    </citation>
    <scope>NUCLEOTIDE SEQUENCE [LARGE SCALE GENOMIC DNA]</scope>
    <source>
        <strain evidence="3">DG-45</strain>
    </source>
</reference>
<dbReference type="AlphaFoldDB" id="A0A0M0BME9"/>
<proteinExistence type="predicted"/>
<organism evidence="3 4">
    <name type="scientific">miscellaneous Crenarchaeota group-15 archaeon DG-45</name>
    <dbReference type="NCBI Taxonomy" id="1685127"/>
    <lineage>
        <taxon>Archaea</taxon>
        <taxon>Candidatus Bathyarchaeota</taxon>
        <taxon>MCG-15</taxon>
    </lineage>
</organism>
<sequence>MRIGIFGGTGNMGRGLAVRWALKHEVLVGSRSLGKAQRIAGELNRLARGFYQSEMRGGIAGVANADAAREAEVIVVALPPGVTVPALEELRGHLRQEGIVVSTVVPMARRGGLFYFSAISSEGLAGEGASAAEVVREVVKPVPVVSAFQTVPAAYLSNIDAVLNVDVLIAGDDDLAITVVSRLVRDIPNLRPLRVGPLENSKWIESLTPLLLNAAVLNGLHDPSIRVVPWMPTSYEV</sequence>
<dbReference type="GO" id="GO:0008823">
    <property type="term" value="F:cupric reductase (NADH) activity"/>
    <property type="evidence" value="ECO:0007669"/>
    <property type="project" value="TreeGrafter"/>
</dbReference>
<dbReference type="NCBIfam" id="TIGR01915">
    <property type="entry name" value="npdG"/>
    <property type="match status" value="1"/>
</dbReference>